<dbReference type="EMBL" id="BOMM01000051">
    <property type="protein sequence ID" value="GIE13967.1"/>
    <property type="molecule type" value="Genomic_DNA"/>
</dbReference>
<comment type="caution">
    <text evidence="2">The sequence shown here is derived from an EMBL/GenBank/DDBJ whole genome shotgun (WGS) entry which is preliminary data.</text>
</comment>
<organism evidence="2 3">
    <name type="scientific">Paractinoplanes ferrugineus</name>
    <dbReference type="NCBI Taxonomy" id="113564"/>
    <lineage>
        <taxon>Bacteria</taxon>
        <taxon>Bacillati</taxon>
        <taxon>Actinomycetota</taxon>
        <taxon>Actinomycetes</taxon>
        <taxon>Micromonosporales</taxon>
        <taxon>Micromonosporaceae</taxon>
        <taxon>Paractinoplanes</taxon>
    </lineage>
</organism>
<dbReference type="AlphaFoldDB" id="A0A919MN65"/>
<dbReference type="Proteomes" id="UP000598174">
    <property type="component" value="Unassembled WGS sequence"/>
</dbReference>
<proteinExistence type="predicted"/>
<keyword evidence="3" id="KW-1185">Reference proteome</keyword>
<reference evidence="2" key="1">
    <citation type="submission" date="2021-01" db="EMBL/GenBank/DDBJ databases">
        <title>Whole genome shotgun sequence of Actinoplanes ferrugineus NBRC 15555.</title>
        <authorList>
            <person name="Komaki H."/>
            <person name="Tamura T."/>
        </authorList>
    </citation>
    <scope>NUCLEOTIDE SEQUENCE</scope>
    <source>
        <strain evidence="2">NBRC 15555</strain>
    </source>
</reference>
<feature type="region of interest" description="Disordered" evidence="1">
    <location>
        <begin position="1"/>
        <end position="35"/>
    </location>
</feature>
<evidence type="ECO:0000256" key="1">
    <source>
        <dbReference type="SAM" id="MobiDB-lite"/>
    </source>
</evidence>
<sequence length="62" mass="6526">MSRGPVGKGKGTRQEPKIDANPPPSQSAVEAPDTYRLRRRLPTNIRAAAPTIAPAAVNHIAG</sequence>
<protein>
    <submittedName>
        <fullName evidence="2">Uncharacterized protein</fullName>
    </submittedName>
</protein>
<evidence type="ECO:0000313" key="2">
    <source>
        <dbReference type="EMBL" id="GIE13967.1"/>
    </source>
</evidence>
<gene>
    <name evidence="2" type="ORF">Afe05nite_58070</name>
</gene>
<name>A0A919MN65_9ACTN</name>
<accession>A0A919MN65</accession>
<evidence type="ECO:0000313" key="3">
    <source>
        <dbReference type="Proteomes" id="UP000598174"/>
    </source>
</evidence>